<reference evidence="1" key="1">
    <citation type="submission" date="2012-04" db="EMBL/GenBank/DDBJ databases">
        <title>The Genome Sequence of Loa loa.</title>
        <authorList>
            <consortium name="The Broad Institute Genome Sequencing Platform"/>
            <consortium name="Broad Institute Genome Sequencing Center for Infectious Disease"/>
            <person name="Nutman T.B."/>
            <person name="Fink D.L."/>
            <person name="Russ C."/>
            <person name="Young S."/>
            <person name="Zeng Q."/>
            <person name="Gargeya S."/>
            <person name="Alvarado L."/>
            <person name="Berlin A."/>
            <person name="Chapman S.B."/>
            <person name="Chen Z."/>
            <person name="Freedman E."/>
            <person name="Gellesch M."/>
            <person name="Goldberg J."/>
            <person name="Griggs A."/>
            <person name="Gujja S."/>
            <person name="Heilman E.R."/>
            <person name="Heiman D."/>
            <person name="Howarth C."/>
            <person name="Mehta T."/>
            <person name="Neiman D."/>
            <person name="Pearson M."/>
            <person name="Roberts A."/>
            <person name="Saif S."/>
            <person name="Shea T."/>
            <person name="Shenoy N."/>
            <person name="Sisk P."/>
            <person name="Stolte C."/>
            <person name="Sykes S."/>
            <person name="White J."/>
            <person name="Yandava C."/>
            <person name="Haas B."/>
            <person name="Henn M.R."/>
            <person name="Nusbaum C."/>
            <person name="Birren B."/>
        </authorList>
    </citation>
    <scope>NUCLEOTIDE SEQUENCE [LARGE SCALE GENOMIC DNA]</scope>
</reference>
<evidence type="ECO:0000313" key="1">
    <source>
        <dbReference type="Proteomes" id="UP000095285"/>
    </source>
</evidence>
<accession>A0A1I7VMQ9</accession>
<sequence length="95" mass="10644">MHLSLTFSKLNNVTGNKCTECKDKPTEVPNIDVQQADRREKSCSDQLLSLRPIPPITLSSPNNSRKNTIMATLMGNLFEASRKRYDVDVADFNSS</sequence>
<evidence type="ECO:0000313" key="2">
    <source>
        <dbReference type="WBParaSite" id="EN70_4280"/>
    </source>
</evidence>
<dbReference type="WBParaSite" id="EN70_4280">
    <property type="protein sequence ID" value="EN70_4280"/>
    <property type="gene ID" value="EN70_4280"/>
</dbReference>
<reference evidence="2" key="2">
    <citation type="submission" date="2016-11" db="UniProtKB">
        <authorList>
            <consortium name="WormBaseParasite"/>
        </authorList>
    </citation>
    <scope>IDENTIFICATION</scope>
</reference>
<protein>
    <submittedName>
        <fullName evidence="2">AAA-ATPase_like domain-containing protein</fullName>
    </submittedName>
</protein>
<proteinExistence type="predicted"/>
<keyword evidence="1" id="KW-1185">Reference proteome</keyword>
<dbReference type="AlphaFoldDB" id="A0A1I7VMQ9"/>
<dbReference type="Proteomes" id="UP000095285">
    <property type="component" value="Unassembled WGS sequence"/>
</dbReference>
<name>A0A1I7VMQ9_LOALO</name>
<organism evidence="1 2">
    <name type="scientific">Loa loa</name>
    <name type="common">Eye worm</name>
    <name type="synonym">Filaria loa</name>
    <dbReference type="NCBI Taxonomy" id="7209"/>
    <lineage>
        <taxon>Eukaryota</taxon>
        <taxon>Metazoa</taxon>
        <taxon>Ecdysozoa</taxon>
        <taxon>Nematoda</taxon>
        <taxon>Chromadorea</taxon>
        <taxon>Rhabditida</taxon>
        <taxon>Spirurina</taxon>
        <taxon>Spiruromorpha</taxon>
        <taxon>Filarioidea</taxon>
        <taxon>Onchocercidae</taxon>
        <taxon>Loa</taxon>
    </lineage>
</organism>